<evidence type="ECO:0000256" key="1">
    <source>
        <dbReference type="SAM" id="MobiDB-lite"/>
    </source>
</evidence>
<sequence>MDKMMAILGDISNRMIRLELSQREQAERDVREPSESFFNSVLGAGLTLKALDGDLPRKKYPTDFEARRQDFGYVGVHRGEYGGAEARMGAVPEPTNPRQETSPDIYPGVGMPDRFFADEDPQVYGMPDAKDRKLALQSFDVKELYL</sequence>
<evidence type="ECO:0000313" key="3">
    <source>
        <dbReference type="Proteomes" id="UP001162060"/>
    </source>
</evidence>
<name>A0AAV1TH47_9STRA</name>
<feature type="region of interest" description="Disordered" evidence="1">
    <location>
        <begin position="87"/>
        <end position="112"/>
    </location>
</feature>
<dbReference type="Proteomes" id="UP001162060">
    <property type="component" value="Unassembled WGS sequence"/>
</dbReference>
<accession>A0AAV1TH47</accession>
<comment type="caution">
    <text evidence="2">The sequence shown here is derived from an EMBL/GenBank/DDBJ whole genome shotgun (WGS) entry which is preliminary data.</text>
</comment>
<gene>
    <name evidence="2" type="ORF">PM001_LOCUS6353</name>
</gene>
<protein>
    <submittedName>
        <fullName evidence="2">Uncharacterized protein</fullName>
    </submittedName>
</protein>
<organism evidence="2 3">
    <name type="scientific">Peronospora matthiolae</name>
    <dbReference type="NCBI Taxonomy" id="2874970"/>
    <lineage>
        <taxon>Eukaryota</taxon>
        <taxon>Sar</taxon>
        <taxon>Stramenopiles</taxon>
        <taxon>Oomycota</taxon>
        <taxon>Peronosporomycetes</taxon>
        <taxon>Peronosporales</taxon>
        <taxon>Peronosporaceae</taxon>
        <taxon>Peronospora</taxon>
    </lineage>
</organism>
<dbReference type="AlphaFoldDB" id="A0AAV1TH47"/>
<reference evidence="2" key="1">
    <citation type="submission" date="2024-01" db="EMBL/GenBank/DDBJ databases">
        <authorList>
            <person name="Webb A."/>
        </authorList>
    </citation>
    <scope>NUCLEOTIDE SEQUENCE</scope>
    <source>
        <strain evidence="2">Pm1</strain>
    </source>
</reference>
<proteinExistence type="predicted"/>
<evidence type="ECO:0000313" key="2">
    <source>
        <dbReference type="EMBL" id="CAK7919958.1"/>
    </source>
</evidence>
<dbReference type="EMBL" id="CAKLBY020000051">
    <property type="protein sequence ID" value="CAK7919958.1"/>
    <property type="molecule type" value="Genomic_DNA"/>
</dbReference>